<keyword evidence="4" id="KW-1185">Reference proteome</keyword>
<accession>H1NB74</accession>
<dbReference type="RefSeq" id="WP_014454520.1">
    <property type="nucleotide sequence ID" value="NC_017098.1"/>
</dbReference>
<keyword evidence="1" id="KW-1133">Transmembrane helix</keyword>
<dbReference type="KEGG" id="sfc:Spiaf_0418"/>
<organism evidence="3 4">
    <name type="scientific">Spirochaeta africana (strain ATCC 700263 / DSM 8902 / Z-7692)</name>
    <dbReference type="NCBI Taxonomy" id="889378"/>
    <lineage>
        <taxon>Bacteria</taxon>
        <taxon>Pseudomonadati</taxon>
        <taxon>Spirochaetota</taxon>
        <taxon>Spirochaetia</taxon>
        <taxon>Spirochaetales</taxon>
        <taxon>Spirochaetaceae</taxon>
        <taxon>Spirochaeta</taxon>
    </lineage>
</organism>
<dbReference type="OrthoDB" id="332024at2"/>
<feature type="domain" description="Double Cache" evidence="2">
    <location>
        <begin position="46"/>
        <end position="143"/>
    </location>
</feature>
<feature type="transmembrane region" description="Helical" evidence="1">
    <location>
        <begin position="6"/>
        <end position="27"/>
    </location>
</feature>
<dbReference type="Pfam" id="PF14827">
    <property type="entry name" value="dCache_3"/>
    <property type="match status" value="1"/>
</dbReference>
<dbReference type="PATRIC" id="fig|889378.3.peg.426"/>
<sequence>MRTIGLRGRVLIVVTAAVLLISGFQLLQQLRENRQQLAAANQQLFTQLEESWETSLQAELDALSMALHALTMNDELIELFAADERQQLYQNLQGFNQVLEDDYGIAQFQFHRPPAESFLRMHLPDVYGDDLSGFRATVVQANRRPGSRPG</sequence>
<name>H1NB74_SPIAZ</name>
<proteinExistence type="predicted"/>
<protein>
    <recommendedName>
        <fullName evidence="2">Double Cache domain-containing protein</fullName>
    </recommendedName>
</protein>
<reference evidence="4" key="1">
    <citation type="journal article" date="2013" name="Stand. Genomic Sci.">
        <title>Complete genome sequence of the halophilic bacterium Spirochaeta africana type strain (Z-7692(T)) from the alkaline Lake Magadi in the East African Rift.</title>
        <authorList>
            <person name="Liolos K."/>
            <person name="Abt B."/>
            <person name="Scheuner C."/>
            <person name="Teshima H."/>
            <person name="Held B."/>
            <person name="Lapidus A."/>
            <person name="Nolan M."/>
            <person name="Lucas S."/>
            <person name="Deshpande S."/>
            <person name="Cheng J.F."/>
            <person name="Tapia R."/>
            <person name="Goodwin L.A."/>
            <person name="Pitluck S."/>
            <person name="Pagani I."/>
            <person name="Ivanova N."/>
            <person name="Mavromatis K."/>
            <person name="Mikhailova N."/>
            <person name="Huntemann M."/>
            <person name="Pati A."/>
            <person name="Chen A."/>
            <person name="Palaniappan K."/>
            <person name="Land M."/>
            <person name="Rohde M."/>
            <person name="Tindall B.J."/>
            <person name="Detter J.C."/>
            <person name="Goker M."/>
            <person name="Bristow J."/>
            <person name="Eisen J.A."/>
            <person name="Markowitz V."/>
            <person name="Hugenholtz P."/>
            <person name="Woyke T."/>
            <person name="Klenk H.P."/>
            <person name="Kyrpides N.C."/>
        </authorList>
    </citation>
    <scope>NUCLEOTIDE SEQUENCE</scope>
    <source>
        <strain evidence="4">ATCC 700263 / DSM 8902 / Z-7692</strain>
    </source>
</reference>
<evidence type="ECO:0000259" key="2">
    <source>
        <dbReference type="Pfam" id="PF14827"/>
    </source>
</evidence>
<evidence type="ECO:0000256" key="1">
    <source>
        <dbReference type="SAM" id="Phobius"/>
    </source>
</evidence>
<dbReference type="InterPro" id="IPR029150">
    <property type="entry name" value="dCache_3"/>
</dbReference>
<dbReference type="Proteomes" id="UP000007383">
    <property type="component" value="Chromosome"/>
</dbReference>
<dbReference type="EMBL" id="CP003282">
    <property type="protein sequence ID" value="AFG36523.1"/>
    <property type="molecule type" value="Genomic_DNA"/>
</dbReference>
<evidence type="ECO:0000313" key="3">
    <source>
        <dbReference type="EMBL" id="AFG36523.1"/>
    </source>
</evidence>
<dbReference type="eggNOG" id="COG0840">
    <property type="taxonomic scope" value="Bacteria"/>
</dbReference>
<dbReference type="STRING" id="889378.Spiaf_0418"/>
<evidence type="ECO:0000313" key="4">
    <source>
        <dbReference type="Proteomes" id="UP000007383"/>
    </source>
</evidence>
<gene>
    <name evidence="3" type="ordered locus">Spiaf_0418</name>
</gene>
<keyword evidence="1" id="KW-0472">Membrane</keyword>
<keyword evidence="1" id="KW-0812">Transmembrane</keyword>
<dbReference type="HOGENOM" id="CLU_1739379_0_0_12"/>
<dbReference type="AlphaFoldDB" id="H1NB74"/>